<name>A0A8T1VB23_9STRA</name>
<evidence type="ECO:0000313" key="2">
    <source>
        <dbReference type="EMBL" id="KAG7378225.1"/>
    </source>
</evidence>
<accession>A0A8T1VB23</accession>
<keyword evidence="1" id="KW-0472">Membrane</keyword>
<dbReference type="OrthoDB" id="167875at2759"/>
<dbReference type="AlphaFoldDB" id="A0A8T1VB23"/>
<dbReference type="EMBL" id="JAGDFM010000442">
    <property type="protein sequence ID" value="KAG7378225.1"/>
    <property type="molecule type" value="Genomic_DNA"/>
</dbReference>
<evidence type="ECO:0000256" key="1">
    <source>
        <dbReference type="SAM" id="Phobius"/>
    </source>
</evidence>
<dbReference type="Proteomes" id="UP000694044">
    <property type="component" value="Unassembled WGS sequence"/>
</dbReference>
<reference evidence="2" key="1">
    <citation type="submission" date="2021-02" db="EMBL/GenBank/DDBJ databases">
        <authorList>
            <person name="Palmer J.M."/>
        </authorList>
    </citation>
    <scope>NUCLEOTIDE SEQUENCE</scope>
    <source>
        <strain evidence="2">SCRP734</strain>
    </source>
</reference>
<comment type="caution">
    <text evidence="2">The sequence shown here is derived from an EMBL/GenBank/DDBJ whole genome shotgun (WGS) entry which is preliminary data.</text>
</comment>
<gene>
    <name evidence="2" type="ORF">PHYPSEUDO_010402</name>
</gene>
<evidence type="ECO:0000313" key="3">
    <source>
        <dbReference type="Proteomes" id="UP000694044"/>
    </source>
</evidence>
<keyword evidence="3" id="KW-1185">Reference proteome</keyword>
<sequence length="313" mass="34144">MASSSADTVAVFNDTALVVDAMQLDAAAVAWVFVPLTQETAQVALDAVRYQANYARTVTTRLCLHYINTIRTRVSSSVSSFLFSVDGCELSQVEPTGRCDIYYCRPYTYELQLAQKAIGSDVFIVQSIYKTVDQKPLDQFREEISNLDFSFGLTGLESMFYPEEAPIQTEEPLAWQATAGEAPDNQIVDKQSIARSTGVNKHWEAHPIPTQPLSIRAEPVSMVATQRERAAAAAGSATVIAVIGIAAVSASMIAFVVALAMVRWRTRSNSAKFALTKECSPLSSLPKDTENTVSISSRESITSDTKQLTGFFI</sequence>
<keyword evidence="1" id="KW-1133">Transmembrane helix</keyword>
<feature type="transmembrane region" description="Helical" evidence="1">
    <location>
        <begin position="239"/>
        <end position="262"/>
    </location>
</feature>
<organism evidence="2 3">
    <name type="scientific">Phytophthora pseudosyringae</name>
    <dbReference type="NCBI Taxonomy" id="221518"/>
    <lineage>
        <taxon>Eukaryota</taxon>
        <taxon>Sar</taxon>
        <taxon>Stramenopiles</taxon>
        <taxon>Oomycota</taxon>
        <taxon>Peronosporomycetes</taxon>
        <taxon>Peronosporales</taxon>
        <taxon>Peronosporaceae</taxon>
        <taxon>Phytophthora</taxon>
    </lineage>
</organism>
<protein>
    <submittedName>
        <fullName evidence="2">Uncharacterized protein</fullName>
    </submittedName>
</protein>
<proteinExistence type="predicted"/>
<keyword evidence="1" id="KW-0812">Transmembrane</keyword>